<reference evidence="1 2" key="1">
    <citation type="submission" date="2016-02" db="EMBL/GenBank/DDBJ databases">
        <authorList>
            <person name="Wen L."/>
            <person name="He K."/>
            <person name="Yang H."/>
        </authorList>
    </citation>
    <scope>NUCLEOTIDE SEQUENCE [LARGE SCALE GENOMIC DNA]</scope>
    <source>
        <strain evidence="1 2">CV58</strain>
    </source>
</reference>
<comment type="caution">
    <text evidence="1">The sequence shown here is derived from an EMBL/GenBank/DDBJ whole genome shotgun (WGS) entry which is preliminary data.</text>
</comment>
<accession>A0A139SVZ0</accession>
<evidence type="ECO:0000313" key="2">
    <source>
        <dbReference type="Proteomes" id="UP000072660"/>
    </source>
</evidence>
<evidence type="ECO:0000313" key="1">
    <source>
        <dbReference type="EMBL" id="KXU38765.1"/>
    </source>
</evidence>
<dbReference type="RefSeq" id="WP_068388453.1">
    <property type="nucleotide sequence ID" value="NZ_LSZO01000071.1"/>
</dbReference>
<gene>
    <name evidence="1" type="ORF">AXE65_11905</name>
</gene>
<keyword evidence="2" id="KW-1185">Reference proteome</keyword>
<dbReference type="Proteomes" id="UP000072660">
    <property type="component" value="Unassembled WGS sequence"/>
</dbReference>
<dbReference type="AlphaFoldDB" id="A0A139SVZ0"/>
<sequence>MARIGKAAVLVGLSAGLLLVFNPITFAQEQAAQIEAPERDSYLNGLKTRHHTQDERAALLAESNQLLNDNALTVGYQVGQAQNKREDLNYQLSLGGAGELVVREERRSADGALAVRHQSVELFGIEPFVRYECQTGASQSCVLFNPKDGSPWLTIVRNQQGAQQLSKALGFLI</sequence>
<proteinExistence type="predicted"/>
<protein>
    <submittedName>
        <fullName evidence="1">Uncharacterized protein</fullName>
    </submittedName>
</protein>
<dbReference type="EMBL" id="LSZO01000071">
    <property type="protein sequence ID" value="KXU38765.1"/>
    <property type="molecule type" value="Genomic_DNA"/>
</dbReference>
<feature type="non-terminal residue" evidence="1">
    <location>
        <position position="173"/>
    </location>
</feature>
<name>A0A139SVZ0_9GAMM</name>
<organism evidence="1 2">
    <name type="scientific">Ventosimonas gracilis</name>
    <dbReference type="NCBI Taxonomy" id="1680762"/>
    <lineage>
        <taxon>Bacteria</taxon>
        <taxon>Pseudomonadati</taxon>
        <taxon>Pseudomonadota</taxon>
        <taxon>Gammaproteobacteria</taxon>
        <taxon>Pseudomonadales</taxon>
        <taxon>Ventosimonadaceae</taxon>
        <taxon>Ventosimonas</taxon>
    </lineage>
</organism>